<dbReference type="InterPro" id="IPR050796">
    <property type="entry name" value="SCF_F-box_component"/>
</dbReference>
<evidence type="ECO:0000256" key="1">
    <source>
        <dbReference type="SAM" id="Coils"/>
    </source>
</evidence>
<name>A0A834YRU8_TETSI</name>
<reference evidence="4 5" key="1">
    <citation type="submission" date="2020-04" db="EMBL/GenBank/DDBJ databases">
        <title>Plant Genome Project.</title>
        <authorList>
            <person name="Zhang R.-G."/>
        </authorList>
    </citation>
    <scope>NUCLEOTIDE SEQUENCE [LARGE SCALE GENOMIC DNA]</scope>
    <source>
        <strain evidence="4">YNK0</strain>
        <tissue evidence="4">Leaf</tissue>
    </source>
</reference>
<keyword evidence="2" id="KW-0812">Transmembrane</keyword>
<accession>A0A834YRU8</accession>
<evidence type="ECO:0000313" key="4">
    <source>
        <dbReference type="EMBL" id="KAF8391523.1"/>
    </source>
</evidence>
<feature type="transmembrane region" description="Helical" evidence="2">
    <location>
        <begin position="357"/>
        <end position="379"/>
    </location>
</feature>
<dbReference type="OrthoDB" id="906973at2759"/>
<evidence type="ECO:0000259" key="3">
    <source>
        <dbReference type="Pfam" id="PF08268"/>
    </source>
</evidence>
<evidence type="ECO:0000256" key="2">
    <source>
        <dbReference type="SAM" id="Phobius"/>
    </source>
</evidence>
<gene>
    <name evidence="4" type="ORF">HHK36_023828</name>
</gene>
<dbReference type="InterPro" id="IPR013187">
    <property type="entry name" value="F-box-assoc_dom_typ3"/>
</dbReference>
<dbReference type="OMA" id="STHECKV"/>
<organism evidence="4 5">
    <name type="scientific">Tetracentron sinense</name>
    <name type="common">Spur-leaf</name>
    <dbReference type="NCBI Taxonomy" id="13715"/>
    <lineage>
        <taxon>Eukaryota</taxon>
        <taxon>Viridiplantae</taxon>
        <taxon>Streptophyta</taxon>
        <taxon>Embryophyta</taxon>
        <taxon>Tracheophyta</taxon>
        <taxon>Spermatophyta</taxon>
        <taxon>Magnoliopsida</taxon>
        <taxon>Trochodendrales</taxon>
        <taxon>Trochodendraceae</taxon>
        <taxon>Tetracentron</taxon>
    </lineage>
</organism>
<dbReference type="NCBIfam" id="TIGR01640">
    <property type="entry name" value="F_box_assoc_1"/>
    <property type="match status" value="1"/>
</dbReference>
<keyword evidence="5" id="KW-1185">Reference proteome</keyword>
<sequence>MPYQWLLLFNLFDTMGNIINKGMVVEEIQEPSYIPHDVIIEILSSLPVEDLLRSFEIQNMAIRQTLVLPEPCYLHYTVGVTFFYVRSTGEYKVVNVHCAKHSENGKTRVLYCEVFTVGDSTNSWRPLHTPISIEFYETIHYPVVFTGGTVHFLRFVEIDHGSYRVKEIISLDVESECFTTSIFPQEYCFSNLNNVRIMDWNECLSFVEIVGDKMSVLVLEDCEKQKWSKKLVIVLRFMEEKNYKGKKPKPLIARHGKLWFRLSEMELIYDMKSERTDERIFHVPYIGSNHGSYNILVPSLVTLKGMRPEKDQCESNLQEEKEKVEENLKRVRKTMKNIRKRLKKKAKRKLAKIHQKFMRAVVLLLLFFLFWIGSLYWFFYG</sequence>
<dbReference type="EMBL" id="JABCRI010000017">
    <property type="protein sequence ID" value="KAF8391523.1"/>
    <property type="molecule type" value="Genomic_DNA"/>
</dbReference>
<dbReference type="Proteomes" id="UP000655225">
    <property type="component" value="Unassembled WGS sequence"/>
</dbReference>
<comment type="caution">
    <text evidence="4">The sequence shown here is derived from an EMBL/GenBank/DDBJ whole genome shotgun (WGS) entry which is preliminary data.</text>
</comment>
<dbReference type="PANTHER" id="PTHR31672">
    <property type="entry name" value="BNACNNG10540D PROTEIN"/>
    <property type="match status" value="1"/>
</dbReference>
<protein>
    <recommendedName>
        <fullName evidence="3">F-box associated beta-propeller type 3 domain-containing protein</fullName>
    </recommendedName>
</protein>
<feature type="domain" description="F-box associated beta-propeller type 3" evidence="3">
    <location>
        <begin position="57"/>
        <end position="236"/>
    </location>
</feature>
<proteinExistence type="predicted"/>
<dbReference type="InterPro" id="IPR017451">
    <property type="entry name" value="F-box-assoc_interact_dom"/>
</dbReference>
<dbReference type="Pfam" id="PF08268">
    <property type="entry name" value="FBA_3"/>
    <property type="match status" value="1"/>
</dbReference>
<keyword evidence="2" id="KW-1133">Transmembrane helix</keyword>
<keyword evidence="1" id="KW-0175">Coiled coil</keyword>
<keyword evidence="2" id="KW-0472">Membrane</keyword>
<evidence type="ECO:0000313" key="5">
    <source>
        <dbReference type="Proteomes" id="UP000655225"/>
    </source>
</evidence>
<dbReference type="PANTHER" id="PTHR31672:SF13">
    <property type="entry name" value="F-BOX PROTEIN CPR30-LIKE"/>
    <property type="match status" value="1"/>
</dbReference>
<feature type="coiled-coil region" evidence="1">
    <location>
        <begin position="310"/>
        <end position="348"/>
    </location>
</feature>
<dbReference type="AlphaFoldDB" id="A0A834YRU8"/>